<keyword evidence="2" id="KW-0378">Hydrolase</keyword>
<comment type="similarity">
    <text evidence="1">Belongs to the glycosyl hydrolase 5 (cellulase A) family.</text>
</comment>
<dbReference type="GeneID" id="43595959"/>
<dbReference type="InterPro" id="IPR018087">
    <property type="entry name" value="Glyco_hydro_5_CS"/>
</dbReference>
<dbReference type="PANTHER" id="PTHR36183:SF2">
    <property type="entry name" value="BETA-GLUCURONIDASE C-TERMINAL DOMAIN-CONTAINING PROTEIN"/>
    <property type="match status" value="1"/>
</dbReference>
<evidence type="ECO:0000256" key="3">
    <source>
        <dbReference type="ARBA" id="ARBA00023295"/>
    </source>
</evidence>
<feature type="chain" id="PRO_5016679426" description="Beta-glucuronidase C-terminal domain-containing protein" evidence="4">
    <location>
        <begin position="22"/>
        <end position="522"/>
    </location>
</feature>
<dbReference type="RefSeq" id="XP_031871426.1">
    <property type="nucleotide sequence ID" value="XM_032011733.1"/>
</dbReference>
<keyword evidence="7" id="KW-1185">Reference proteome</keyword>
<evidence type="ECO:0000256" key="2">
    <source>
        <dbReference type="ARBA" id="ARBA00022801"/>
    </source>
</evidence>
<evidence type="ECO:0000256" key="4">
    <source>
        <dbReference type="SAM" id="SignalP"/>
    </source>
</evidence>
<protein>
    <recommendedName>
        <fullName evidence="5">Beta-glucuronidase C-terminal domain-containing protein</fullName>
    </recommendedName>
</protein>
<dbReference type="InterPro" id="IPR052974">
    <property type="entry name" value="GH79_Enzymes"/>
</dbReference>
<dbReference type="PROSITE" id="PS00659">
    <property type="entry name" value="GLYCOSYL_HYDROL_F5"/>
    <property type="match status" value="1"/>
</dbReference>
<dbReference type="AlphaFoldDB" id="A0A370TTA8"/>
<dbReference type="Proteomes" id="UP000254866">
    <property type="component" value="Unassembled WGS sequence"/>
</dbReference>
<proteinExistence type="inferred from homology"/>
<reference evidence="6 7" key="1">
    <citation type="journal article" date="2018" name="IMA Fungus">
        <title>IMA Genome-F 9: Draft genome sequence of Annulohypoxylon stygium, Aspergillus mulundensis, Berkeleyomyces basicola (syn. Thielaviopsis basicola), Ceratocystis smalleyi, two Cercospora beticola strains, Coleophoma cylindrospora, Fusarium fracticaudum, Phialophora cf. hyalina, and Morchella septimelata.</title>
        <authorList>
            <person name="Wingfield B.D."/>
            <person name="Bills G.F."/>
            <person name="Dong Y."/>
            <person name="Huang W."/>
            <person name="Nel W.J."/>
            <person name="Swalarsk-Parry B.S."/>
            <person name="Vaghefi N."/>
            <person name="Wilken P.M."/>
            <person name="An Z."/>
            <person name="de Beer Z.W."/>
            <person name="De Vos L."/>
            <person name="Chen L."/>
            <person name="Duong T.A."/>
            <person name="Gao Y."/>
            <person name="Hammerbacher A."/>
            <person name="Kikkert J.R."/>
            <person name="Li Y."/>
            <person name="Li H."/>
            <person name="Li K."/>
            <person name="Li Q."/>
            <person name="Liu X."/>
            <person name="Ma X."/>
            <person name="Naidoo K."/>
            <person name="Pethybridge S.J."/>
            <person name="Sun J."/>
            <person name="Steenkamp E.T."/>
            <person name="van der Nest M.A."/>
            <person name="van Wyk S."/>
            <person name="Wingfield M.J."/>
            <person name="Xiong C."/>
            <person name="Yue Q."/>
            <person name="Zhang X."/>
        </authorList>
    </citation>
    <scope>NUCLEOTIDE SEQUENCE [LARGE SCALE GENOMIC DNA]</scope>
    <source>
        <strain evidence="6 7">BP 5553</strain>
    </source>
</reference>
<evidence type="ECO:0000313" key="6">
    <source>
        <dbReference type="EMBL" id="RDL38770.1"/>
    </source>
</evidence>
<dbReference type="InterPro" id="IPR013780">
    <property type="entry name" value="Glyco_hydro_b"/>
</dbReference>
<dbReference type="PANTHER" id="PTHR36183">
    <property type="entry name" value="BETA-GLUCURONIDASE"/>
    <property type="match status" value="1"/>
</dbReference>
<evidence type="ECO:0000313" key="7">
    <source>
        <dbReference type="Proteomes" id="UP000254866"/>
    </source>
</evidence>
<gene>
    <name evidence="6" type="ORF">BP5553_03110</name>
</gene>
<feature type="signal peptide" evidence="4">
    <location>
        <begin position="1"/>
        <end position="21"/>
    </location>
</feature>
<evidence type="ECO:0000259" key="5">
    <source>
        <dbReference type="Pfam" id="PF16862"/>
    </source>
</evidence>
<sequence>MSRMLITAATALAFWSSLASTAVVTQLSSRVDTRGESTSLDVSVSFDVRAGARASMPLHHQLISLSIEFCYSIDFLGEPNSPNLFSRQLLQNVKDISGALPILRLGGNTQDKATFCENCPESLNSTYKPGSTEAIDVSFSKGLFTAMNENMPSKQEYIFGLNLGRNDINVAKAELNAASKYLDQSKVVAYELGNEPDHFTWPSYGFRPNDTWSMAAYVQQTLEWLPQLSSGKKFQYGSIAGSPAVPSDFTLVEALQLGVSKLKQVTILSSHAYQGAVCTPASAALVHMEDYVNHLHTVRYYAAYIGEIAAAKSLGLTYHMGETSSAACHGKDGVSNTMGGLLWTIDYSFYMATLGLDRILFHNGRGDYFYSFWEPVGGVNPPTSAHINPQYYSLLFHASAIAGLDSPRIHRVAHLDTHDLAHYAIYSGNQLKKMVILNTHLHNGTTESRPVKHIDLSPIFGKTMKVKRLSAPNTIAKAGMTWGTQAIDGTTGKLVGKEAWESISNGVVDVFASEAVIIETGR</sequence>
<dbReference type="InterPro" id="IPR031728">
    <property type="entry name" value="GlcAase_C"/>
</dbReference>
<dbReference type="Pfam" id="PF16862">
    <property type="entry name" value="Glyco_hydro_79C"/>
    <property type="match status" value="1"/>
</dbReference>
<keyword evidence="3" id="KW-0326">Glycosidase</keyword>
<organism evidence="6 7">
    <name type="scientific">Venustampulla echinocandica</name>
    <dbReference type="NCBI Taxonomy" id="2656787"/>
    <lineage>
        <taxon>Eukaryota</taxon>
        <taxon>Fungi</taxon>
        <taxon>Dikarya</taxon>
        <taxon>Ascomycota</taxon>
        <taxon>Pezizomycotina</taxon>
        <taxon>Leotiomycetes</taxon>
        <taxon>Helotiales</taxon>
        <taxon>Pleuroascaceae</taxon>
        <taxon>Venustampulla</taxon>
    </lineage>
</organism>
<feature type="domain" description="Beta-glucuronidase C-terminal" evidence="5">
    <location>
        <begin position="423"/>
        <end position="517"/>
    </location>
</feature>
<name>A0A370TTA8_9HELO</name>
<accession>A0A370TTA8</accession>
<dbReference type="Gene3D" id="3.20.20.80">
    <property type="entry name" value="Glycosidases"/>
    <property type="match status" value="1"/>
</dbReference>
<dbReference type="EMBL" id="NPIC01000002">
    <property type="protein sequence ID" value="RDL38770.1"/>
    <property type="molecule type" value="Genomic_DNA"/>
</dbReference>
<dbReference type="InterPro" id="IPR017853">
    <property type="entry name" value="GH"/>
</dbReference>
<dbReference type="SUPFAM" id="SSF51445">
    <property type="entry name" value="(Trans)glycosidases"/>
    <property type="match status" value="1"/>
</dbReference>
<keyword evidence="4" id="KW-0732">Signal</keyword>
<dbReference type="Gene3D" id="2.60.40.1180">
    <property type="entry name" value="Golgi alpha-mannosidase II"/>
    <property type="match status" value="1"/>
</dbReference>
<dbReference type="GO" id="GO:0004553">
    <property type="term" value="F:hydrolase activity, hydrolyzing O-glycosyl compounds"/>
    <property type="evidence" value="ECO:0007669"/>
    <property type="project" value="InterPro"/>
</dbReference>
<dbReference type="GO" id="GO:0005975">
    <property type="term" value="P:carbohydrate metabolic process"/>
    <property type="evidence" value="ECO:0007669"/>
    <property type="project" value="InterPro"/>
</dbReference>
<evidence type="ECO:0000256" key="1">
    <source>
        <dbReference type="ARBA" id="ARBA00005641"/>
    </source>
</evidence>
<comment type="caution">
    <text evidence="6">The sequence shown here is derived from an EMBL/GenBank/DDBJ whole genome shotgun (WGS) entry which is preliminary data.</text>
</comment>
<dbReference type="OrthoDB" id="2831684at2759"/>